<keyword evidence="3" id="KW-1185">Reference proteome</keyword>
<dbReference type="AlphaFoldDB" id="A0A5B8LRL4"/>
<gene>
    <name evidence="2" type="ORF">FPZ08_08200</name>
</gene>
<name>A0A5B8LRL4_9HYPH</name>
<proteinExistence type="predicted"/>
<feature type="signal peptide" evidence="1">
    <location>
        <begin position="1"/>
        <end position="21"/>
    </location>
</feature>
<dbReference type="EMBL" id="CP042304">
    <property type="protein sequence ID" value="QDZ10736.1"/>
    <property type="molecule type" value="Genomic_DNA"/>
</dbReference>
<dbReference type="Proteomes" id="UP000315364">
    <property type="component" value="Chromosome"/>
</dbReference>
<reference evidence="2 3" key="1">
    <citation type="submission" date="2019-07" db="EMBL/GenBank/DDBJ databases">
        <title>Full genome sequence of Devosia sp. Gsoil 520.</title>
        <authorList>
            <person name="Im W.-T."/>
        </authorList>
    </citation>
    <scope>NUCLEOTIDE SEQUENCE [LARGE SCALE GENOMIC DNA]</scope>
    <source>
        <strain evidence="2 3">Gsoil 520</strain>
    </source>
</reference>
<evidence type="ECO:0000313" key="2">
    <source>
        <dbReference type="EMBL" id="QDZ10736.1"/>
    </source>
</evidence>
<keyword evidence="1" id="KW-0732">Signal</keyword>
<evidence type="ECO:0000313" key="3">
    <source>
        <dbReference type="Proteomes" id="UP000315364"/>
    </source>
</evidence>
<protein>
    <recommendedName>
        <fullName evidence="4">Lipoprotein LpqN</fullName>
    </recommendedName>
</protein>
<organism evidence="2 3">
    <name type="scientific">Devosia ginsengisoli</name>
    <dbReference type="NCBI Taxonomy" id="400770"/>
    <lineage>
        <taxon>Bacteria</taxon>
        <taxon>Pseudomonadati</taxon>
        <taxon>Pseudomonadota</taxon>
        <taxon>Alphaproteobacteria</taxon>
        <taxon>Hyphomicrobiales</taxon>
        <taxon>Devosiaceae</taxon>
        <taxon>Devosia</taxon>
    </lineage>
</organism>
<accession>A0A5B8LRL4</accession>
<dbReference type="KEGG" id="dea:FPZ08_08200"/>
<feature type="chain" id="PRO_5022962005" description="Lipoprotein LpqN" evidence="1">
    <location>
        <begin position="22"/>
        <end position="183"/>
    </location>
</feature>
<dbReference type="OrthoDB" id="7948649at2"/>
<sequence>MRFVPAIVALSLSLLPVAALAQTAGISGSPLPDQPYTLIYPDVMVTSGEAGGPLTINHPGLPLQCVLTVVPVEDTGWTAEGALAALDAAVVAAGWSETFPGFTLGASLVTRYQSNPALQYEGTSTGGEQGPITLVHTETVDGDNGYTLDCFYATEMAADARPVVDAIIANFSTKQDAQPVVTP</sequence>
<evidence type="ECO:0000256" key="1">
    <source>
        <dbReference type="SAM" id="SignalP"/>
    </source>
</evidence>
<evidence type="ECO:0008006" key="4">
    <source>
        <dbReference type="Google" id="ProtNLM"/>
    </source>
</evidence>
<dbReference type="RefSeq" id="WP_146289522.1">
    <property type="nucleotide sequence ID" value="NZ_CP042304.1"/>
</dbReference>